<organism evidence="1 2">
    <name type="scientific">Paraburkholderia phenazinium</name>
    <dbReference type="NCBI Taxonomy" id="60549"/>
    <lineage>
        <taxon>Bacteria</taxon>
        <taxon>Pseudomonadati</taxon>
        <taxon>Pseudomonadota</taxon>
        <taxon>Betaproteobacteria</taxon>
        <taxon>Burkholderiales</taxon>
        <taxon>Burkholderiaceae</taxon>
        <taxon>Paraburkholderia</taxon>
    </lineage>
</organism>
<dbReference type="Proteomes" id="UP000199706">
    <property type="component" value="Unassembled WGS sequence"/>
</dbReference>
<protein>
    <submittedName>
        <fullName evidence="1">Uncharacterized protein</fullName>
    </submittedName>
</protein>
<dbReference type="AlphaFoldDB" id="A0A1G7S9D3"/>
<name>A0A1G7S9D3_9BURK</name>
<evidence type="ECO:0000313" key="1">
    <source>
        <dbReference type="EMBL" id="SDG19532.1"/>
    </source>
</evidence>
<sequence length="30" mass="3495">MRSRSLYMAAVALHWCPQCAYLELKYDFAG</sequence>
<reference evidence="1 2" key="1">
    <citation type="submission" date="2016-10" db="EMBL/GenBank/DDBJ databases">
        <authorList>
            <person name="de Groot N.N."/>
        </authorList>
    </citation>
    <scope>NUCLEOTIDE SEQUENCE [LARGE SCALE GENOMIC DNA]</scope>
    <source>
        <strain evidence="1 2">LMG 2247</strain>
    </source>
</reference>
<proteinExistence type="predicted"/>
<gene>
    <name evidence="1" type="ORF">SAMN05216466_102431</name>
</gene>
<evidence type="ECO:0000313" key="2">
    <source>
        <dbReference type="Proteomes" id="UP000199706"/>
    </source>
</evidence>
<accession>A0A1G7S9D3</accession>
<dbReference type="EMBL" id="FNCJ01000002">
    <property type="protein sequence ID" value="SDG19532.1"/>
    <property type="molecule type" value="Genomic_DNA"/>
</dbReference>